<evidence type="ECO:0000259" key="5">
    <source>
        <dbReference type="Pfam" id="PF08044"/>
    </source>
</evidence>
<dbReference type="EMBL" id="VDLX02000020">
    <property type="protein sequence ID" value="KAB8189456.1"/>
    <property type="molecule type" value="Genomic_DNA"/>
</dbReference>
<dbReference type="InterPro" id="IPR012551">
    <property type="entry name" value="DUF1707_SHOCT-like"/>
</dbReference>
<dbReference type="InterPro" id="IPR019109">
    <property type="entry name" value="MamF_MmsF"/>
</dbReference>
<name>A0A5C4VLW4_9ACTN</name>
<keyword evidence="4" id="KW-0472">Membrane</keyword>
<evidence type="ECO:0000256" key="1">
    <source>
        <dbReference type="ARBA" id="ARBA00004141"/>
    </source>
</evidence>
<dbReference type="Pfam" id="PF08044">
    <property type="entry name" value="DUF1707"/>
    <property type="match status" value="1"/>
</dbReference>
<feature type="domain" description="DUF1707" evidence="5">
    <location>
        <begin position="18"/>
        <end position="69"/>
    </location>
</feature>
<gene>
    <name evidence="6" type="ORF">FH608_039930</name>
</gene>
<accession>A0A5C4VLW4</accession>
<protein>
    <submittedName>
        <fullName evidence="6">DUF4870 domain-containing protein</fullName>
    </submittedName>
</protein>
<dbReference type="Pfam" id="PF09685">
    <property type="entry name" value="MamF_MmsF"/>
    <property type="match status" value="1"/>
</dbReference>
<sequence>MAGVPQTPGPGQVPPAHLRVTHQDREHVVEHVKAAYAEGRFDKLEFDDRLERAMTARTHGDLMPIMTELYGAQAVPHLEPLPQPVRAERAPESNERLGAAVGHLLMAIGVPIIGPLILMLTGGKTSPYIRRQAVEALNFQITVVGASFILPFTVIGVVLVPIIWVAAVVLSIVAGVSALAESNFRYPLTVRLVK</sequence>
<proteinExistence type="predicted"/>
<evidence type="ECO:0000313" key="7">
    <source>
        <dbReference type="Proteomes" id="UP000312512"/>
    </source>
</evidence>
<keyword evidence="7" id="KW-1185">Reference proteome</keyword>
<evidence type="ECO:0000256" key="3">
    <source>
        <dbReference type="ARBA" id="ARBA00022989"/>
    </source>
</evidence>
<dbReference type="OrthoDB" id="3734539at2"/>
<evidence type="ECO:0000256" key="4">
    <source>
        <dbReference type="ARBA" id="ARBA00023136"/>
    </source>
</evidence>
<dbReference type="AlphaFoldDB" id="A0A5C4VLW4"/>
<evidence type="ECO:0000313" key="6">
    <source>
        <dbReference type="EMBL" id="KAB8189456.1"/>
    </source>
</evidence>
<keyword evidence="3" id="KW-1133">Transmembrane helix</keyword>
<comment type="subcellular location">
    <subcellularLocation>
        <location evidence="1">Membrane</location>
        <topology evidence="1">Multi-pass membrane protein</topology>
    </subcellularLocation>
</comment>
<comment type="caution">
    <text evidence="6">The sequence shown here is derived from an EMBL/GenBank/DDBJ whole genome shotgun (WGS) entry which is preliminary data.</text>
</comment>
<evidence type="ECO:0000256" key="2">
    <source>
        <dbReference type="ARBA" id="ARBA00022692"/>
    </source>
</evidence>
<keyword evidence="2" id="KW-0812">Transmembrane</keyword>
<reference evidence="6 7" key="1">
    <citation type="submission" date="2019-10" db="EMBL/GenBank/DDBJ databases">
        <title>Nonomuraea sp. nov., isolated from Phyllanthus amarus.</title>
        <authorList>
            <person name="Klykleung N."/>
            <person name="Tanasupawat S."/>
        </authorList>
    </citation>
    <scope>NUCLEOTIDE SEQUENCE [LARGE SCALE GENOMIC DNA]</scope>
    <source>
        <strain evidence="6 7">PA1-10</strain>
    </source>
</reference>
<dbReference type="Proteomes" id="UP000312512">
    <property type="component" value="Unassembled WGS sequence"/>
</dbReference>
<organism evidence="6 7">
    <name type="scientific">Nonomuraea phyllanthi</name>
    <dbReference type="NCBI Taxonomy" id="2219224"/>
    <lineage>
        <taxon>Bacteria</taxon>
        <taxon>Bacillati</taxon>
        <taxon>Actinomycetota</taxon>
        <taxon>Actinomycetes</taxon>
        <taxon>Streptosporangiales</taxon>
        <taxon>Streptosporangiaceae</taxon>
        <taxon>Nonomuraea</taxon>
    </lineage>
</organism>